<proteinExistence type="predicted"/>
<feature type="compositionally biased region" description="Basic and acidic residues" evidence="1">
    <location>
        <begin position="158"/>
        <end position="171"/>
    </location>
</feature>
<accession>A0AAV9ZK78</accession>
<dbReference type="EMBL" id="JAWWNJ010000136">
    <property type="protein sequence ID" value="KAK6984638.1"/>
    <property type="molecule type" value="Genomic_DNA"/>
</dbReference>
<dbReference type="Proteomes" id="UP001362999">
    <property type="component" value="Unassembled WGS sequence"/>
</dbReference>
<keyword evidence="3" id="KW-1185">Reference proteome</keyword>
<name>A0AAV9ZK78_9AGAR</name>
<reference evidence="2 3" key="1">
    <citation type="journal article" date="2024" name="J Genomics">
        <title>Draft genome sequencing and assembly of Favolaschia claudopus CIRM-BRFM 2984 isolated from oak limbs.</title>
        <authorList>
            <person name="Navarro D."/>
            <person name="Drula E."/>
            <person name="Chaduli D."/>
            <person name="Cazenave R."/>
            <person name="Ahrendt S."/>
            <person name="Wang J."/>
            <person name="Lipzen A."/>
            <person name="Daum C."/>
            <person name="Barry K."/>
            <person name="Grigoriev I.V."/>
            <person name="Favel A."/>
            <person name="Rosso M.N."/>
            <person name="Martin F."/>
        </authorList>
    </citation>
    <scope>NUCLEOTIDE SEQUENCE [LARGE SCALE GENOMIC DNA]</scope>
    <source>
        <strain evidence="2 3">CIRM-BRFM 2984</strain>
    </source>
</reference>
<comment type="caution">
    <text evidence="2">The sequence shown here is derived from an EMBL/GenBank/DDBJ whole genome shotgun (WGS) entry which is preliminary data.</text>
</comment>
<organism evidence="2 3">
    <name type="scientific">Favolaschia claudopus</name>
    <dbReference type="NCBI Taxonomy" id="2862362"/>
    <lineage>
        <taxon>Eukaryota</taxon>
        <taxon>Fungi</taxon>
        <taxon>Dikarya</taxon>
        <taxon>Basidiomycota</taxon>
        <taxon>Agaricomycotina</taxon>
        <taxon>Agaricomycetes</taxon>
        <taxon>Agaricomycetidae</taxon>
        <taxon>Agaricales</taxon>
        <taxon>Marasmiineae</taxon>
        <taxon>Mycenaceae</taxon>
        <taxon>Favolaschia</taxon>
    </lineage>
</organism>
<evidence type="ECO:0000256" key="1">
    <source>
        <dbReference type="SAM" id="MobiDB-lite"/>
    </source>
</evidence>
<gene>
    <name evidence="2" type="ORF">R3P38DRAFT_2806445</name>
</gene>
<feature type="region of interest" description="Disordered" evidence="1">
    <location>
        <begin position="158"/>
        <end position="189"/>
    </location>
</feature>
<dbReference type="AlphaFoldDB" id="A0AAV9ZK78"/>
<sequence length="189" mass="20719">MDSTGISSQEERKQSSSSLAASASAVDGASAKLACDMPEFKDVCAFFKPLDMRRFGPSWRVRCQFTVGAFRNFAIGISLGVMLMLRLSAFLRCFFEEAASGDLGLLEGMVVKLLDRRYPYLGNPCLLDGGICDRSWPSEQVVGGFEVLDVSRVFHQPHCKDKKQNREKDSKTANSGPAKIESVGSPHLT</sequence>
<evidence type="ECO:0000313" key="3">
    <source>
        <dbReference type="Proteomes" id="UP001362999"/>
    </source>
</evidence>
<protein>
    <submittedName>
        <fullName evidence="2">Uncharacterized protein</fullName>
    </submittedName>
</protein>
<evidence type="ECO:0000313" key="2">
    <source>
        <dbReference type="EMBL" id="KAK6984638.1"/>
    </source>
</evidence>